<reference evidence="17" key="2">
    <citation type="submission" date="2020-09" db="EMBL/GenBank/DDBJ databases">
        <authorList>
            <person name="Sun Q."/>
            <person name="Kim S."/>
        </authorList>
    </citation>
    <scope>NUCLEOTIDE SEQUENCE</scope>
    <source>
        <strain evidence="17">KCTC 32020</strain>
    </source>
</reference>
<evidence type="ECO:0000256" key="10">
    <source>
        <dbReference type="ARBA" id="ARBA00023012"/>
    </source>
</evidence>
<evidence type="ECO:0000256" key="13">
    <source>
        <dbReference type="SAM" id="MobiDB-lite"/>
    </source>
</evidence>
<dbReference type="RefSeq" id="WP_146474938.1">
    <property type="nucleotide sequence ID" value="NZ_BNCF01000010.1"/>
</dbReference>
<keyword evidence="8" id="KW-0418">Kinase</keyword>
<dbReference type="Gene3D" id="3.30.565.10">
    <property type="entry name" value="Histidine kinase-like ATPase, C-terminal domain"/>
    <property type="match status" value="1"/>
</dbReference>
<dbReference type="SUPFAM" id="SSF47384">
    <property type="entry name" value="Homodimeric domain of signal transducing histidine kinase"/>
    <property type="match status" value="1"/>
</dbReference>
<dbReference type="Pfam" id="PF02895">
    <property type="entry name" value="H-kinase_dim"/>
    <property type="match status" value="1"/>
</dbReference>
<evidence type="ECO:0000256" key="12">
    <source>
        <dbReference type="PROSITE-ProRule" id="PRU00110"/>
    </source>
</evidence>
<dbReference type="Proteomes" id="UP000636453">
    <property type="component" value="Unassembled WGS sequence"/>
</dbReference>
<dbReference type="FunFam" id="3.30.565.10:FF:000016">
    <property type="entry name" value="Chemotaxis protein CheA, putative"/>
    <property type="match status" value="1"/>
</dbReference>
<dbReference type="InterPro" id="IPR005467">
    <property type="entry name" value="His_kinase_dom"/>
</dbReference>
<evidence type="ECO:0000259" key="14">
    <source>
        <dbReference type="PROSITE" id="PS50109"/>
    </source>
</evidence>
<evidence type="ECO:0000256" key="6">
    <source>
        <dbReference type="ARBA" id="ARBA00022679"/>
    </source>
</evidence>
<dbReference type="Gene3D" id="2.30.30.40">
    <property type="entry name" value="SH3 Domains"/>
    <property type="match status" value="1"/>
</dbReference>
<dbReference type="Gene3D" id="1.10.287.560">
    <property type="entry name" value="Histidine kinase CheA-like, homodimeric domain"/>
    <property type="match status" value="1"/>
</dbReference>
<feature type="modified residue" description="Phosphohistidine" evidence="12">
    <location>
        <position position="48"/>
    </location>
</feature>
<evidence type="ECO:0000313" key="18">
    <source>
        <dbReference type="Proteomes" id="UP000636453"/>
    </source>
</evidence>
<dbReference type="PANTHER" id="PTHR43395:SF10">
    <property type="entry name" value="CHEMOTAXIS PROTEIN CHEA"/>
    <property type="match status" value="1"/>
</dbReference>
<evidence type="ECO:0000256" key="7">
    <source>
        <dbReference type="ARBA" id="ARBA00022741"/>
    </source>
</evidence>
<dbReference type="SUPFAM" id="SSF47226">
    <property type="entry name" value="Histidine-containing phosphotransfer domain, HPT domain"/>
    <property type="match status" value="1"/>
</dbReference>
<evidence type="ECO:0000256" key="9">
    <source>
        <dbReference type="ARBA" id="ARBA00022840"/>
    </source>
</evidence>
<dbReference type="InterPro" id="IPR037006">
    <property type="entry name" value="CheA-like_homodim_sf"/>
</dbReference>
<dbReference type="CDD" id="cd00088">
    <property type="entry name" value="HPT"/>
    <property type="match status" value="1"/>
</dbReference>
<evidence type="ECO:0000313" key="17">
    <source>
        <dbReference type="EMBL" id="GHE37641.1"/>
    </source>
</evidence>
<dbReference type="PANTHER" id="PTHR43395">
    <property type="entry name" value="SENSOR HISTIDINE KINASE CHEA"/>
    <property type="match status" value="1"/>
</dbReference>
<comment type="function">
    <text evidence="11">Involved in the transmission of sensory signals from the chemoreceptors to the flagellar motors. CheA is autophosphorylated; it can transfer its phosphate group to either CheB or CheY.</text>
</comment>
<dbReference type="Pfam" id="PF01627">
    <property type="entry name" value="Hpt"/>
    <property type="match status" value="1"/>
</dbReference>
<evidence type="ECO:0000256" key="8">
    <source>
        <dbReference type="ARBA" id="ARBA00022777"/>
    </source>
</evidence>
<reference evidence="17" key="1">
    <citation type="journal article" date="2014" name="Int. J. Syst. Evol. Microbiol.">
        <title>Complete genome sequence of Corynebacterium casei LMG S-19264T (=DSM 44701T), isolated from a smear-ripened cheese.</title>
        <authorList>
            <consortium name="US DOE Joint Genome Institute (JGI-PGF)"/>
            <person name="Walter F."/>
            <person name="Albersmeier A."/>
            <person name="Kalinowski J."/>
            <person name="Ruckert C."/>
        </authorList>
    </citation>
    <scope>NUCLEOTIDE SEQUENCE</scope>
    <source>
        <strain evidence="17">KCTC 32020</strain>
    </source>
</reference>
<dbReference type="Gene3D" id="1.20.120.160">
    <property type="entry name" value="HPT domain"/>
    <property type="match status" value="1"/>
</dbReference>
<gene>
    <name evidence="17" type="primary">cheA</name>
    <name evidence="17" type="ORF">GCM10007167_19830</name>
</gene>
<keyword evidence="5 12" id="KW-0597">Phosphoprotein</keyword>
<feature type="compositionally biased region" description="Low complexity" evidence="13">
    <location>
        <begin position="244"/>
        <end position="254"/>
    </location>
</feature>
<dbReference type="InterPro" id="IPR004105">
    <property type="entry name" value="CheA-like_dim"/>
</dbReference>
<keyword evidence="9" id="KW-0067">ATP-binding</keyword>
<dbReference type="OrthoDB" id="9803176at2"/>
<comment type="caution">
    <text evidence="17">The sequence shown here is derived from an EMBL/GenBank/DDBJ whole genome shotgun (WGS) entry which is preliminary data.</text>
</comment>
<dbReference type="EMBL" id="BNCF01000010">
    <property type="protein sequence ID" value="GHE37641.1"/>
    <property type="molecule type" value="Genomic_DNA"/>
</dbReference>
<dbReference type="CDD" id="cd16916">
    <property type="entry name" value="HATPase_CheA-like"/>
    <property type="match status" value="1"/>
</dbReference>
<keyword evidence="6" id="KW-0808">Transferase</keyword>
<dbReference type="GO" id="GO:0005737">
    <property type="term" value="C:cytoplasm"/>
    <property type="evidence" value="ECO:0007669"/>
    <property type="project" value="InterPro"/>
</dbReference>
<dbReference type="FunFam" id="2.30.30.40:FF:000048">
    <property type="entry name" value="Chemotaxis protein CheA, putative"/>
    <property type="match status" value="1"/>
</dbReference>
<keyword evidence="4" id="KW-0145">Chemotaxis</keyword>
<dbReference type="Pfam" id="PF02518">
    <property type="entry name" value="HATPase_c"/>
    <property type="match status" value="1"/>
</dbReference>
<dbReference type="InterPro" id="IPR051315">
    <property type="entry name" value="Bact_Chemotaxis_CheA"/>
</dbReference>
<dbReference type="GO" id="GO:0006935">
    <property type="term" value="P:chemotaxis"/>
    <property type="evidence" value="ECO:0007669"/>
    <property type="project" value="UniProtKB-KW"/>
</dbReference>
<dbReference type="SMART" id="SM00387">
    <property type="entry name" value="HATPase_c"/>
    <property type="match status" value="1"/>
</dbReference>
<feature type="domain" description="CheW-like" evidence="15">
    <location>
        <begin position="528"/>
        <end position="663"/>
    </location>
</feature>
<dbReference type="InterPro" id="IPR036061">
    <property type="entry name" value="CheW-like_dom_sf"/>
</dbReference>
<keyword evidence="18" id="KW-1185">Reference proteome</keyword>
<dbReference type="GO" id="GO:0005524">
    <property type="term" value="F:ATP binding"/>
    <property type="evidence" value="ECO:0007669"/>
    <property type="project" value="UniProtKB-KW"/>
</dbReference>
<keyword evidence="7" id="KW-0547">Nucleotide-binding</keyword>
<feature type="domain" description="HPt" evidence="16">
    <location>
        <begin position="1"/>
        <end position="105"/>
    </location>
</feature>
<sequence>MSIDLARFHATFFEESREGLATMESGLLKLESGQADADTINAIFRAAHSIKGGAGTFGFHAIADFTHVLETLLDGMRAGRRPVDTASVEALLASVDVLRNLLHAAEHDAGFDAAAVTAVQQRLQALLDGKPVAAPTVAPAAVQAPAAAAGWDIRFLPQRTLFQSGNDPLRILRELERLGPLRAQCHLDALPAFAQLDPFEAYLAWDLQLDGGAPLEQVQEAFAWVEDECELTIAPRTAAPAAPAPVAAESATPAAPAPAPAPAADTQPAPGASSTGGESSIRVNVAKLDALINLVGELVITQAMLQQVSGQLDPVVHEKLLAGLGQLERNTRDLQDAVMSVRMLPVDFVFSRFPRLARDLAGKLGKKIRLQTHGENTELDKSVIEKITDPLVHLVRNAIDHGIETPEVRRAAGKDETGTVALKASHQGGHVVIEIVDDGRGLDRARILAKAAERGLPVSEAMSDFEVFQLIFMPGFSTAEQITEISGRGVGMDVVRRNIVELGGDVQIDSIAGRGTRITIRLPLTLAILDGMSVAVGEETFIIPLNYVVESLQPAANDVHLVGGKGRVLRVRDEVLPLYRMRQIFGIGTGSREGERGLVVLLESDGRKLALEVDALVGQQQVVIKNLESNFRRVNGISGATIMGDGRVALIVDVGGLARSLSAAA</sequence>
<evidence type="ECO:0000256" key="5">
    <source>
        <dbReference type="ARBA" id="ARBA00022553"/>
    </source>
</evidence>
<protein>
    <recommendedName>
        <fullName evidence="3">Chemotaxis protein CheA</fullName>
        <ecNumber evidence="2">2.7.13.3</ecNumber>
    </recommendedName>
</protein>
<evidence type="ECO:0000256" key="3">
    <source>
        <dbReference type="ARBA" id="ARBA00021495"/>
    </source>
</evidence>
<dbReference type="AlphaFoldDB" id="A0A918Z4Z8"/>
<accession>A0A918Z4Z8</accession>
<dbReference type="InterPro" id="IPR036097">
    <property type="entry name" value="HisK_dim/P_sf"/>
</dbReference>
<organism evidence="17 18">
    <name type="scientific">Vulcaniibacterium thermophilum</name>
    <dbReference type="NCBI Taxonomy" id="1169913"/>
    <lineage>
        <taxon>Bacteria</taxon>
        <taxon>Pseudomonadati</taxon>
        <taxon>Pseudomonadota</taxon>
        <taxon>Gammaproteobacteria</taxon>
        <taxon>Lysobacterales</taxon>
        <taxon>Lysobacteraceae</taxon>
        <taxon>Vulcaniibacterium</taxon>
    </lineage>
</organism>
<dbReference type="SMART" id="SM00260">
    <property type="entry name" value="CheW"/>
    <property type="match status" value="1"/>
</dbReference>
<dbReference type="Pfam" id="PF01584">
    <property type="entry name" value="CheW"/>
    <property type="match status" value="1"/>
</dbReference>
<dbReference type="InterPro" id="IPR003594">
    <property type="entry name" value="HATPase_dom"/>
</dbReference>
<evidence type="ECO:0000259" key="16">
    <source>
        <dbReference type="PROSITE" id="PS50894"/>
    </source>
</evidence>
<dbReference type="PROSITE" id="PS50894">
    <property type="entry name" value="HPT"/>
    <property type="match status" value="1"/>
</dbReference>
<comment type="catalytic activity">
    <reaction evidence="1">
        <text>ATP + protein L-histidine = ADP + protein N-phospho-L-histidine.</text>
        <dbReference type="EC" id="2.7.13.3"/>
    </reaction>
</comment>
<evidence type="ECO:0000256" key="2">
    <source>
        <dbReference type="ARBA" id="ARBA00012438"/>
    </source>
</evidence>
<dbReference type="EC" id="2.7.13.3" evidence="2"/>
<name>A0A918Z4Z8_9GAMM</name>
<dbReference type="SUPFAM" id="SSF50341">
    <property type="entry name" value="CheW-like"/>
    <property type="match status" value="1"/>
</dbReference>
<dbReference type="PRINTS" id="PR00344">
    <property type="entry name" value="BCTRLSENSOR"/>
</dbReference>
<evidence type="ECO:0000259" key="15">
    <source>
        <dbReference type="PROSITE" id="PS50851"/>
    </source>
</evidence>
<dbReference type="PROSITE" id="PS50851">
    <property type="entry name" value="CHEW"/>
    <property type="match status" value="1"/>
</dbReference>
<keyword evidence="10" id="KW-0902">Two-component regulatory system</keyword>
<dbReference type="InterPro" id="IPR004358">
    <property type="entry name" value="Sig_transdc_His_kin-like_C"/>
</dbReference>
<dbReference type="SMART" id="SM00073">
    <property type="entry name" value="HPT"/>
    <property type="match status" value="1"/>
</dbReference>
<dbReference type="SMART" id="SM01231">
    <property type="entry name" value="H-kinase_dim"/>
    <property type="match status" value="1"/>
</dbReference>
<dbReference type="InterPro" id="IPR002545">
    <property type="entry name" value="CheW-lke_dom"/>
</dbReference>
<dbReference type="SUPFAM" id="SSF55874">
    <property type="entry name" value="ATPase domain of HSP90 chaperone/DNA topoisomerase II/histidine kinase"/>
    <property type="match status" value="1"/>
</dbReference>
<evidence type="ECO:0000256" key="11">
    <source>
        <dbReference type="ARBA" id="ARBA00035100"/>
    </source>
</evidence>
<dbReference type="InterPro" id="IPR036641">
    <property type="entry name" value="HPT_dom_sf"/>
</dbReference>
<dbReference type="InterPro" id="IPR008207">
    <property type="entry name" value="Sig_transdc_His_kin_Hpt_dom"/>
</dbReference>
<evidence type="ECO:0000256" key="1">
    <source>
        <dbReference type="ARBA" id="ARBA00000085"/>
    </source>
</evidence>
<feature type="domain" description="Histidine kinase" evidence="14">
    <location>
        <begin position="318"/>
        <end position="526"/>
    </location>
</feature>
<feature type="region of interest" description="Disordered" evidence="13">
    <location>
        <begin position="244"/>
        <end position="278"/>
    </location>
</feature>
<dbReference type="GO" id="GO:0000155">
    <property type="term" value="F:phosphorelay sensor kinase activity"/>
    <property type="evidence" value="ECO:0007669"/>
    <property type="project" value="InterPro"/>
</dbReference>
<dbReference type="InterPro" id="IPR036890">
    <property type="entry name" value="HATPase_C_sf"/>
</dbReference>
<dbReference type="CDD" id="cd00731">
    <property type="entry name" value="CheA_reg"/>
    <property type="match status" value="1"/>
</dbReference>
<proteinExistence type="predicted"/>
<evidence type="ECO:0000256" key="4">
    <source>
        <dbReference type="ARBA" id="ARBA00022500"/>
    </source>
</evidence>
<feature type="compositionally biased region" description="Low complexity" evidence="13">
    <location>
        <begin position="262"/>
        <end position="272"/>
    </location>
</feature>
<dbReference type="PROSITE" id="PS50109">
    <property type="entry name" value="HIS_KIN"/>
    <property type="match status" value="1"/>
</dbReference>